<feature type="region of interest" description="Disordered" evidence="1">
    <location>
        <begin position="133"/>
        <end position="162"/>
    </location>
</feature>
<protein>
    <submittedName>
        <fullName evidence="2">Uncharacterized protein</fullName>
    </submittedName>
</protein>
<dbReference type="Proteomes" id="UP000014803">
    <property type="component" value="Chromosome"/>
</dbReference>
<dbReference type="HOGENOM" id="CLU_1712087_0_0_7"/>
<dbReference type="KEGG" id="scu:SCE1572_04200"/>
<evidence type="ECO:0000313" key="3">
    <source>
        <dbReference type="Proteomes" id="UP000014803"/>
    </source>
</evidence>
<feature type="compositionally biased region" description="Basic and acidic residues" evidence="1">
    <location>
        <begin position="146"/>
        <end position="162"/>
    </location>
</feature>
<dbReference type="RefSeq" id="WP_020732836.1">
    <property type="nucleotide sequence ID" value="NC_021658.1"/>
</dbReference>
<dbReference type="AlphaFoldDB" id="S4XT57"/>
<dbReference type="PATRIC" id="fig|1254432.3.peg.934"/>
<evidence type="ECO:0000256" key="1">
    <source>
        <dbReference type="SAM" id="MobiDB-lite"/>
    </source>
</evidence>
<feature type="compositionally biased region" description="Low complexity" evidence="1">
    <location>
        <begin position="35"/>
        <end position="52"/>
    </location>
</feature>
<dbReference type="STRING" id="1254432.SCE1572_04200"/>
<name>S4XT57_SORCE</name>
<sequence length="162" mass="16828">MPSPTSPRRWIGVVARVLPALLAGVAACQGDAGREGAAAPAPDGGAALAAEGTPAPRRPTRYYHLRRTDDGCELFWIDGDLVSASQTVVCPPDLEVGERVRLTGKTCMRESAQTPSRAVPVVCPLVLMNLEKADRAPPDAGAPPDGGRDGGKPDGRKPDGGR</sequence>
<proteinExistence type="predicted"/>
<evidence type="ECO:0000313" key="2">
    <source>
        <dbReference type="EMBL" id="AGP33768.1"/>
    </source>
</evidence>
<dbReference type="EMBL" id="CP003969">
    <property type="protein sequence ID" value="AGP33768.1"/>
    <property type="molecule type" value="Genomic_DNA"/>
</dbReference>
<accession>S4XT57</accession>
<gene>
    <name evidence="2" type="ORF">SCE1572_04200</name>
</gene>
<dbReference type="OrthoDB" id="5525739at2"/>
<organism evidence="2 3">
    <name type="scientific">Sorangium cellulosum So0157-2</name>
    <dbReference type="NCBI Taxonomy" id="1254432"/>
    <lineage>
        <taxon>Bacteria</taxon>
        <taxon>Pseudomonadati</taxon>
        <taxon>Myxococcota</taxon>
        <taxon>Polyangia</taxon>
        <taxon>Polyangiales</taxon>
        <taxon>Polyangiaceae</taxon>
        <taxon>Sorangium</taxon>
    </lineage>
</organism>
<reference evidence="2 3" key="1">
    <citation type="journal article" date="2013" name="Sci. Rep.">
        <title>Extraordinary expansion of a Sorangium cellulosum genome from an alkaline milieu.</title>
        <authorList>
            <person name="Han K."/>
            <person name="Li Z.F."/>
            <person name="Peng R."/>
            <person name="Zhu L.P."/>
            <person name="Zhou T."/>
            <person name="Wang L.G."/>
            <person name="Li S.G."/>
            <person name="Zhang X.B."/>
            <person name="Hu W."/>
            <person name="Wu Z.H."/>
            <person name="Qin N."/>
            <person name="Li Y.Z."/>
        </authorList>
    </citation>
    <scope>NUCLEOTIDE SEQUENCE [LARGE SCALE GENOMIC DNA]</scope>
    <source>
        <strain evidence="2 3">So0157-2</strain>
    </source>
</reference>
<feature type="region of interest" description="Disordered" evidence="1">
    <location>
        <begin position="33"/>
        <end position="57"/>
    </location>
</feature>